<dbReference type="GO" id="GO:0045892">
    <property type="term" value="P:negative regulation of DNA-templated transcription"/>
    <property type="evidence" value="ECO:0007669"/>
    <property type="project" value="TreeGrafter"/>
</dbReference>
<dbReference type="GO" id="GO:0003677">
    <property type="term" value="F:DNA binding"/>
    <property type="evidence" value="ECO:0007669"/>
    <property type="project" value="UniProtKB-KW"/>
</dbReference>
<dbReference type="OrthoDB" id="7363114at2"/>
<keyword evidence="3" id="KW-0804">Transcription</keyword>
<evidence type="ECO:0000256" key="2">
    <source>
        <dbReference type="ARBA" id="ARBA00023125"/>
    </source>
</evidence>
<dbReference type="AlphaFoldDB" id="A0A0F6TEH0"/>
<evidence type="ECO:0000259" key="4">
    <source>
        <dbReference type="PROSITE" id="PS50949"/>
    </source>
</evidence>
<keyword evidence="2" id="KW-0238">DNA-binding</keyword>
<evidence type="ECO:0000313" key="6">
    <source>
        <dbReference type="Proteomes" id="UP000033457"/>
    </source>
</evidence>
<dbReference type="HOGENOM" id="CLU_063236_2_3_11"/>
<dbReference type="PANTHER" id="PTHR44846">
    <property type="entry name" value="MANNOSYL-D-GLYCERATE TRANSPORT/METABOLISM SYSTEM REPRESSOR MNGR-RELATED"/>
    <property type="match status" value="1"/>
</dbReference>
<dbReference type="SUPFAM" id="SSF46785">
    <property type="entry name" value="Winged helix' DNA-binding domain"/>
    <property type="match status" value="1"/>
</dbReference>
<dbReference type="Pfam" id="PF07702">
    <property type="entry name" value="UTRA"/>
    <property type="match status" value="1"/>
</dbReference>
<dbReference type="EMBL" id="CP011312">
    <property type="protein sequence ID" value="AKE42146.1"/>
    <property type="molecule type" value="Genomic_DNA"/>
</dbReference>
<dbReference type="RefSeq" id="WP_046440745.1">
    <property type="nucleotide sequence ID" value="NZ_CP011312.1"/>
</dbReference>
<reference evidence="5 6" key="1">
    <citation type="journal article" date="2015" name="Genome Announc.">
        <title>Complete Genome Sequence of Corynebacterium kutscheri DSM 20755, a Corynebacterial Type Strain with Remarkably Low G+C Content of Chromosomal DNA.</title>
        <authorList>
            <person name="Ruckert C."/>
            <person name="Albersmeier A."/>
            <person name="Winkler A."/>
            <person name="Tauch A."/>
        </authorList>
    </citation>
    <scope>NUCLEOTIDE SEQUENCE [LARGE SCALE GENOMIC DNA]</scope>
    <source>
        <strain evidence="5 6">DSM 20755</strain>
    </source>
</reference>
<dbReference type="InterPro" id="IPR028978">
    <property type="entry name" value="Chorismate_lyase_/UTRA_dom_sf"/>
</dbReference>
<dbReference type="PANTHER" id="PTHR44846:SF1">
    <property type="entry name" value="MANNOSYL-D-GLYCERATE TRANSPORT_METABOLISM SYSTEM REPRESSOR MNGR-RELATED"/>
    <property type="match status" value="1"/>
</dbReference>
<name>A0A0F6TEH0_9CORY</name>
<dbReference type="STRING" id="35755.UL82_10045"/>
<dbReference type="InterPro" id="IPR011663">
    <property type="entry name" value="UTRA"/>
</dbReference>
<dbReference type="Gene3D" id="3.40.1410.10">
    <property type="entry name" value="Chorismate lyase-like"/>
    <property type="match status" value="1"/>
</dbReference>
<evidence type="ECO:0000256" key="1">
    <source>
        <dbReference type="ARBA" id="ARBA00023015"/>
    </source>
</evidence>
<accession>A0A0F6TEH0</accession>
<gene>
    <name evidence="5" type="ORF">UL82_10045</name>
</gene>
<dbReference type="SUPFAM" id="SSF64288">
    <property type="entry name" value="Chorismate lyase-like"/>
    <property type="match status" value="1"/>
</dbReference>
<dbReference type="PRINTS" id="PR00035">
    <property type="entry name" value="HTHGNTR"/>
</dbReference>
<dbReference type="Gene3D" id="1.10.10.10">
    <property type="entry name" value="Winged helix-like DNA-binding domain superfamily/Winged helix DNA-binding domain"/>
    <property type="match status" value="1"/>
</dbReference>
<evidence type="ECO:0000313" key="5">
    <source>
        <dbReference type="EMBL" id="AKE42146.1"/>
    </source>
</evidence>
<organism evidence="5 6">
    <name type="scientific">Corynebacterium kutscheri</name>
    <dbReference type="NCBI Taxonomy" id="35755"/>
    <lineage>
        <taxon>Bacteria</taxon>
        <taxon>Bacillati</taxon>
        <taxon>Actinomycetota</taxon>
        <taxon>Actinomycetes</taxon>
        <taxon>Mycobacteriales</taxon>
        <taxon>Corynebacteriaceae</taxon>
        <taxon>Corynebacterium</taxon>
    </lineage>
</organism>
<dbReference type="KEGG" id="cku:UL82_10045"/>
<dbReference type="PROSITE" id="PS50949">
    <property type="entry name" value="HTH_GNTR"/>
    <property type="match status" value="1"/>
</dbReference>
<dbReference type="GO" id="GO:0003700">
    <property type="term" value="F:DNA-binding transcription factor activity"/>
    <property type="evidence" value="ECO:0007669"/>
    <property type="project" value="InterPro"/>
</dbReference>
<dbReference type="Proteomes" id="UP000033457">
    <property type="component" value="Chromosome"/>
</dbReference>
<dbReference type="Pfam" id="PF00392">
    <property type="entry name" value="GntR"/>
    <property type="match status" value="1"/>
</dbReference>
<dbReference type="InterPro" id="IPR036390">
    <property type="entry name" value="WH_DNA-bd_sf"/>
</dbReference>
<dbReference type="SMART" id="SM00866">
    <property type="entry name" value="UTRA"/>
    <property type="match status" value="1"/>
</dbReference>
<evidence type="ECO:0000256" key="3">
    <source>
        <dbReference type="ARBA" id="ARBA00023163"/>
    </source>
</evidence>
<dbReference type="InterPro" id="IPR000524">
    <property type="entry name" value="Tscrpt_reg_HTH_GntR"/>
</dbReference>
<proteinExistence type="predicted"/>
<dbReference type="CDD" id="cd07377">
    <property type="entry name" value="WHTH_GntR"/>
    <property type="match status" value="1"/>
</dbReference>
<protein>
    <submittedName>
        <fullName evidence="5">Transcriptional regulator</fullName>
    </submittedName>
</protein>
<dbReference type="InterPro" id="IPR050679">
    <property type="entry name" value="Bact_HTH_transcr_reg"/>
</dbReference>
<feature type="domain" description="HTH gntR-type" evidence="4">
    <location>
        <begin position="19"/>
        <end position="86"/>
    </location>
</feature>
<keyword evidence="6" id="KW-1185">Reference proteome</keyword>
<dbReference type="SMART" id="SM00345">
    <property type="entry name" value="HTH_GNTR"/>
    <property type="match status" value="1"/>
</dbReference>
<keyword evidence="1" id="KW-0805">Transcription regulation</keyword>
<sequence>MSKTIQESPTQTLTGGKRIPKHAQLREILLDLCQNELNPGDMLPGERALEETYGVSRITVRRAIGDLVASGHLRRARGKGTFVTHTPMVTHTRLSSFSEEMQRQNIRATSKILASAWDVPDHRVLDFFHAAPHSQHTHLRRLRLGNGEPLCIDDAWYNDRFAPDLLENDVYKSVYAILAQRYLMPITRADQTVTAIAASKIDAEILNIQPKEPLLMVTRLSISNEHPIELCVSLYRPDRYALHSIVTRQQY</sequence>
<dbReference type="InterPro" id="IPR036388">
    <property type="entry name" value="WH-like_DNA-bd_sf"/>
</dbReference>